<organism evidence="1 2">
    <name type="scientific">Nostoc favosum CHAB5714</name>
    <dbReference type="NCBI Taxonomy" id="2780399"/>
    <lineage>
        <taxon>Bacteria</taxon>
        <taxon>Bacillati</taxon>
        <taxon>Cyanobacteriota</taxon>
        <taxon>Cyanophyceae</taxon>
        <taxon>Nostocales</taxon>
        <taxon>Nostocaceae</taxon>
        <taxon>Nostoc</taxon>
        <taxon>Nostoc favosum</taxon>
    </lineage>
</organism>
<accession>A0ABS8IJC8</accession>
<proteinExistence type="predicted"/>
<evidence type="ECO:0000313" key="1">
    <source>
        <dbReference type="EMBL" id="MCC5603900.1"/>
    </source>
</evidence>
<dbReference type="Proteomes" id="UP001199525">
    <property type="component" value="Unassembled WGS sequence"/>
</dbReference>
<dbReference type="EMBL" id="JAIVFQ010000098">
    <property type="protein sequence ID" value="MCC5603900.1"/>
    <property type="molecule type" value="Genomic_DNA"/>
</dbReference>
<dbReference type="RefSeq" id="WP_229489703.1">
    <property type="nucleotide sequence ID" value="NZ_JAIVFQ010000098.1"/>
</dbReference>
<evidence type="ECO:0000313" key="2">
    <source>
        <dbReference type="Proteomes" id="UP001199525"/>
    </source>
</evidence>
<name>A0ABS8IJC8_9NOSO</name>
<gene>
    <name evidence="1" type="ORF">LC586_33210</name>
</gene>
<keyword evidence="2" id="KW-1185">Reference proteome</keyword>
<comment type="caution">
    <text evidence="1">The sequence shown here is derived from an EMBL/GenBank/DDBJ whole genome shotgun (WGS) entry which is preliminary data.</text>
</comment>
<sequence length="108" mass="12387">MLNSFSSIYRRFFRRWLYLLLSVLVAVGIGMGSPQKSQAISLFDLLIQGIQIFQLSNISDREEVQLGKEINQQLVNSDIQLYRNQNVNRYVNQVGQKLAANSTRPDIP</sequence>
<reference evidence="1 2" key="1">
    <citation type="journal article" date="2021" name="Microorganisms">
        <title>Genome Evolution of Filamentous Cyanobacterium Nostoc Species: From Facultative Symbiosis to Free Living.</title>
        <authorList>
            <person name="Huo D."/>
            <person name="Li H."/>
            <person name="Cai F."/>
            <person name="Guo X."/>
            <person name="Qiao Z."/>
            <person name="Wang W."/>
            <person name="Yu G."/>
            <person name="Li R."/>
        </authorList>
    </citation>
    <scope>NUCLEOTIDE SEQUENCE [LARGE SCALE GENOMIC DNA]</scope>
    <source>
        <strain evidence="1 2">CHAB 5714</strain>
    </source>
</reference>
<protein>
    <submittedName>
        <fullName evidence="1">Uncharacterized protein</fullName>
    </submittedName>
</protein>